<keyword evidence="5" id="KW-0862">Zinc</keyword>
<feature type="region of interest" description="Disordered" evidence="9">
    <location>
        <begin position="709"/>
        <end position="730"/>
    </location>
</feature>
<dbReference type="SUPFAM" id="SSF57850">
    <property type="entry name" value="RING/U-box"/>
    <property type="match status" value="1"/>
</dbReference>
<dbReference type="InterPro" id="IPR013083">
    <property type="entry name" value="Znf_RING/FYVE/PHD"/>
</dbReference>
<feature type="transmembrane region" description="Helical" evidence="10">
    <location>
        <begin position="250"/>
        <end position="272"/>
    </location>
</feature>
<evidence type="ECO:0000259" key="11">
    <source>
        <dbReference type="PROSITE" id="PS50089"/>
    </source>
</evidence>
<evidence type="ECO:0000256" key="5">
    <source>
        <dbReference type="ARBA" id="ARBA00022833"/>
    </source>
</evidence>
<dbReference type="GO" id="GO:0008270">
    <property type="term" value="F:zinc ion binding"/>
    <property type="evidence" value="ECO:0007669"/>
    <property type="project" value="UniProtKB-KW"/>
</dbReference>
<feature type="transmembrane region" description="Helical" evidence="10">
    <location>
        <begin position="6"/>
        <end position="26"/>
    </location>
</feature>
<dbReference type="STRING" id="133385.A0A2T9YQV9"/>
<dbReference type="EMBL" id="MBFR01000077">
    <property type="protein sequence ID" value="PVU94712.1"/>
    <property type="molecule type" value="Genomic_DNA"/>
</dbReference>
<accession>A0A2T9YQV9</accession>
<dbReference type="PANTHER" id="PTHR46539:SF1">
    <property type="entry name" value="E3 UBIQUITIN-PROTEIN LIGASE ATL42"/>
    <property type="match status" value="1"/>
</dbReference>
<evidence type="ECO:0000256" key="10">
    <source>
        <dbReference type="SAM" id="Phobius"/>
    </source>
</evidence>
<evidence type="ECO:0000256" key="3">
    <source>
        <dbReference type="ARBA" id="ARBA00022723"/>
    </source>
</evidence>
<dbReference type="Gene3D" id="3.30.40.10">
    <property type="entry name" value="Zinc/RING finger domain, C3HC4 (zinc finger)"/>
    <property type="match status" value="1"/>
</dbReference>
<keyword evidence="4 8" id="KW-0863">Zinc-finger</keyword>
<dbReference type="PROSITE" id="PS50089">
    <property type="entry name" value="ZF_RING_2"/>
    <property type="match status" value="1"/>
</dbReference>
<proteinExistence type="predicted"/>
<dbReference type="OrthoDB" id="8062037at2759"/>
<feature type="domain" description="RING-type" evidence="11">
    <location>
        <begin position="499"/>
        <end position="528"/>
    </location>
</feature>
<evidence type="ECO:0000313" key="13">
    <source>
        <dbReference type="Proteomes" id="UP000245383"/>
    </source>
</evidence>
<organism evidence="12 13">
    <name type="scientific">Smittium simulii</name>
    <dbReference type="NCBI Taxonomy" id="133385"/>
    <lineage>
        <taxon>Eukaryota</taxon>
        <taxon>Fungi</taxon>
        <taxon>Fungi incertae sedis</taxon>
        <taxon>Zoopagomycota</taxon>
        <taxon>Kickxellomycotina</taxon>
        <taxon>Harpellomycetes</taxon>
        <taxon>Harpellales</taxon>
        <taxon>Legeriomycetaceae</taxon>
        <taxon>Smittium</taxon>
    </lineage>
</organism>
<keyword evidence="3" id="KW-0479">Metal-binding</keyword>
<dbReference type="SMART" id="SM00184">
    <property type="entry name" value="RING"/>
    <property type="match status" value="1"/>
</dbReference>
<dbReference type="PANTHER" id="PTHR46539">
    <property type="entry name" value="E3 UBIQUITIN-PROTEIN LIGASE ATL42"/>
    <property type="match status" value="1"/>
</dbReference>
<protein>
    <recommendedName>
        <fullName evidence="11">RING-type domain-containing protein</fullName>
    </recommendedName>
</protein>
<dbReference type="AlphaFoldDB" id="A0A2T9YQV9"/>
<evidence type="ECO:0000256" key="6">
    <source>
        <dbReference type="ARBA" id="ARBA00022989"/>
    </source>
</evidence>
<keyword evidence="2 10" id="KW-0812">Transmembrane</keyword>
<name>A0A2T9YQV9_9FUNG</name>
<evidence type="ECO:0000256" key="4">
    <source>
        <dbReference type="ARBA" id="ARBA00022771"/>
    </source>
</evidence>
<keyword evidence="13" id="KW-1185">Reference proteome</keyword>
<dbReference type="Pfam" id="PF13639">
    <property type="entry name" value="zf-RING_2"/>
    <property type="match status" value="1"/>
</dbReference>
<evidence type="ECO:0000256" key="7">
    <source>
        <dbReference type="ARBA" id="ARBA00023136"/>
    </source>
</evidence>
<sequence length="835" mass="94367">MLAKFRTATLLVFIINSLFFTHGFLVSNKEINNISSEHIKICSLSNKDCHKDKNLRIAGNILQKQSNNIFADIGEIKYVKARCDLLKSISESDIRNKVVFLTDINSILSENSIKDDTNSINSCSIDSIIENVLSLGASYGIIKSSEFDNYKNKVLQIKNKNISILVLDDNIADALQKTYNVKNDNTYIENQNNKKEKFIEPVHKRKEGVIRKRSDSVVGKDPSVASIIEIYNNVVQMQQKKEDAAIENGLLIAFGIVSLLYIGLWIVASYLINKEQAEAANMSTNTTFIPISESSTNGINVRHQTDHLSIRIKPGGSNVDSELLKLIPTIKIVKNSVFEVDKARAKQEINFEALKTHLMPTNNEDSRNTPTMQLNSESVDCGTSGLVAKILKSIVDTKEGIFYSNINHSHCSICLDGYCTDENNTKLSYCTNKNNYMQIESSNDERNTGMIKSSLNPLQPCSNLENEYSDSENRRDSDITLTDNEKYLMNEERFDYIRLLPCGHAFHQYCIDYWLFNGASHTECPICKTKVYNSLFDIVYQNNELFLECVEYSPHFYEYAIPKLTDGEFIKLVLNIMKRKLYRTGVKVAHFVKRTAVYCGTTIKKHTITKILSKIKKPSNCSLEACNFDAVLSSSVSISSYNSNNNINSKANSLKINSSFYNYDLTQESNANNKEIFLESKPFGSDYLDLMFRSRSIGFMNSNFSPSADDIDTDDTLEQKEPNNSRYSSVPLSNQADEYITDSIGCYEQQYPELTSEHTIFSPLQRLNTTSAKGNYKLNNNASLSIKKFLGNTKLHGSIKIPQKLLVPKRNINKEIHGLEIRENSAGRIQHCVSS</sequence>
<evidence type="ECO:0000256" key="8">
    <source>
        <dbReference type="PROSITE-ProRule" id="PRU00175"/>
    </source>
</evidence>
<evidence type="ECO:0000256" key="9">
    <source>
        <dbReference type="SAM" id="MobiDB-lite"/>
    </source>
</evidence>
<comment type="subcellular location">
    <subcellularLocation>
        <location evidence="1">Membrane</location>
    </subcellularLocation>
</comment>
<evidence type="ECO:0000313" key="12">
    <source>
        <dbReference type="EMBL" id="PVU94712.1"/>
    </source>
</evidence>
<keyword evidence="7 10" id="KW-0472">Membrane</keyword>
<dbReference type="Proteomes" id="UP000245383">
    <property type="component" value="Unassembled WGS sequence"/>
</dbReference>
<evidence type="ECO:0000256" key="2">
    <source>
        <dbReference type="ARBA" id="ARBA00022692"/>
    </source>
</evidence>
<keyword evidence="6 10" id="KW-1133">Transmembrane helix</keyword>
<evidence type="ECO:0000256" key="1">
    <source>
        <dbReference type="ARBA" id="ARBA00004370"/>
    </source>
</evidence>
<comment type="caution">
    <text evidence="12">The sequence shown here is derived from an EMBL/GenBank/DDBJ whole genome shotgun (WGS) entry which is preliminary data.</text>
</comment>
<dbReference type="InterPro" id="IPR001841">
    <property type="entry name" value="Znf_RING"/>
</dbReference>
<reference evidence="12 13" key="1">
    <citation type="journal article" date="2018" name="MBio">
        <title>Comparative Genomics Reveals the Core Gene Toolbox for the Fungus-Insect Symbiosis.</title>
        <authorList>
            <person name="Wang Y."/>
            <person name="Stata M."/>
            <person name="Wang W."/>
            <person name="Stajich J.E."/>
            <person name="White M.M."/>
            <person name="Moncalvo J.M."/>
        </authorList>
    </citation>
    <scope>NUCLEOTIDE SEQUENCE [LARGE SCALE GENOMIC DNA]</scope>
    <source>
        <strain evidence="12 13">SWE-8-4</strain>
    </source>
</reference>
<gene>
    <name evidence="12" type="ORF">BB561_002325</name>
</gene>
<dbReference type="GO" id="GO:0016020">
    <property type="term" value="C:membrane"/>
    <property type="evidence" value="ECO:0007669"/>
    <property type="project" value="UniProtKB-SubCell"/>
</dbReference>